<feature type="transmembrane region" description="Helical" evidence="6">
    <location>
        <begin position="489"/>
        <end position="508"/>
    </location>
</feature>
<feature type="transmembrane region" description="Helical" evidence="6">
    <location>
        <begin position="244"/>
        <end position="262"/>
    </location>
</feature>
<evidence type="ECO:0000256" key="5">
    <source>
        <dbReference type="SAM" id="MobiDB-lite"/>
    </source>
</evidence>
<feature type="transmembrane region" description="Helical" evidence="6">
    <location>
        <begin position="274"/>
        <end position="295"/>
    </location>
</feature>
<feature type="transmembrane region" description="Helical" evidence="6">
    <location>
        <begin position="582"/>
        <end position="604"/>
    </location>
</feature>
<organism evidence="8 9">
    <name type="scientific">Patellaria atrata CBS 101060</name>
    <dbReference type="NCBI Taxonomy" id="1346257"/>
    <lineage>
        <taxon>Eukaryota</taxon>
        <taxon>Fungi</taxon>
        <taxon>Dikarya</taxon>
        <taxon>Ascomycota</taxon>
        <taxon>Pezizomycotina</taxon>
        <taxon>Dothideomycetes</taxon>
        <taxon>Dothideomycetes incertae sedis</taxon>
        <taxon>Patellariales</taxon>
        <taxon>Patellariaceae</taxon>
        <taxon>Patellaria</taxon>
    </lineage>
</organism>
<protein>
    <submittedName>
        <fullName evidence="8">MFS general substrate transporter</fullName>
    </submittedName>
</protein>
<evidence type="ECO:0000256" key="6">
    <source>
        <dbReference type="SAM" id="Phobius"/>
    </source>
</evidence>
<dbReference type="PROSITE" id="PS50850">
    <property type="entry name" value="MFS"/>
    <property type="match status" value="1"/>
</dbReference>
<feature type="transmembrane region" description="Helical" evidence="6">
    <location>
        <begin position="214"/>
        <end position="232"/>
    </location>
</feature>
<feature type="transmembrane region" description="Helical" evidence="6">
    <location>
        <begin position="520"/>
        <end position="546"/>
    </location>
</feature>
<dbReference type="InterPro" id="IPR020846">
    <property type="entry name" value="MFS_dom"/>
</dbReference>
<dbReference type="EMBL" id="MU006102">
    <property type="protein sequence ID" value="KAF2836718.1"/>
    <property type="molecule type" value="Genomic_DNA"/>
</dbReference>
<feature type="compositionally biased region" description="Basic and acidic residues" evidence="5">
    <location>
        <begin position="79"/>
        <end position="96"/>
    </location>
</feature>
<dbReference type="AlphaFoldDB" id="A0A9P4S800"/>
<dbReference type="Gene3D" id="1.20.1250.20">
    <property type="entry name" value="MFS general substrate transporter like domains"/>
    <property type="match status" value="1"/>
</dbReference>
<feature type="transmembrane region" description="Helical" evidence="6">
    <location>
        <begin position="402"/>
        <end position="429"/>
    </location>
</feature>
<proteinExistence type="predicted"/>
<dbReference type="Proteomes" id="UP000799429">
    <property type="component" value="Unassembled WGS sequence"/>
</dbReference>
<evidence type="ECO:0000256" key="3">
    <source>
        <dbReference type="ARBA" id="ARBA00022989"/>
    </source>
</evidence>
<evidence type="ECO:0000256" key="4">
    <source>
        <dbReference type="ARBA" id="ARBA00023136"/>
    </source>
</evidence>
<dbReference type="PANTHER" id="PTHR23502">
    <property type="entry name" value="MAJOR FACILITATOR SUPERFAMILY"/>
    <property type="match status" value="1"/>
</dbReference>
<keyword evidence="9" id="KW-1185">Reference proteome</keyword>
<feature type="compositionally biased region" description="Basic and acidic residues" evidence="5">
    <location>
        <begin position="45"/>
        <end position="55"/>
    </location>
</feature>
<dbReference type="FunFam" id="1.20.1250.20:FF:000011">
    <property type="entry name" value="MFS multidrug transporter, putative"/>
    <property type="match status" value="1"/>
</dbReference>
<evidence type="ECO:0000256" key="2">
    <source>
        <dbReference type="ARBA" id="ARBA00022692"/>
    </source>
</evidence>
<dbReference type="InterPro" id="IPR011701">
    <property type="entry name" value="MFS"/>
</dbReference>
<comment type="caution">
    <text evidence="8">The sequence shown here is derived from an EMBL/GenBank/DDBJ whole genome shotgun (WGS) entry which is preliminary data.</text>
</comment>
<feature type="region of interest" description="Disordered" evidence="5">
    <location>
        <begin position="1"/>
        <end position="114"/>
    </location>
</feature>
<evidence type="ECO:0000256" key="1">
    <source>
        <dbReference type="ARBA" id="ARBA00004141"/>
    </source>
</evidence>
<comment type="subcellular location">
    <subcellularLocation>
        <location evidence="1">Membrane</location>
        <topology evidence="1">Multi-pass membrane protein</topology>
    </subcellularLocation>
</comment>
<feature type="compositionally biased region" description="Low complexity" evidence="5">
    <location>
        <begin position="68"/>
        <end position="78"/>
    </location>
</feature>
<evidence type="ECO:0000313" key="8">
    <source>
        <dbReference type="EMBL" id="KAF2836718.1"/>
    </source>
</evidence>
<feature type="compositionally biased region" description="Polar residues" evidence="5">
    <location>
        <begin position="14"/>
        <end position="24"/>
    </location>
</feature>
<feature type="transmembrane region" description="Helical" evidence="6">
    <location>
        <begin position="177"/>
        <end position="202"/>
    </location>
</feature>
<feature type="transmembrane region" description="Helical" evidence="6">
    <location>
        <begin position="558"/>
        <end position="576"/>
    </location>
</feature>
<name>A0A9P4S800_9PEZI</name>
<keyword evidence="4 6" id="KW-0472">Membrane</keyword>
<gene>
    <name evidence="8" type="ORF">M501DRAFT_938983</name>
</gene>
<keyword evidence="2 6" id="KW-0812">Transmembrane</keyword>
<feature type="domain" description="Major facilitator superfamily (MFS) profile" evidence="7">
    <location>
        <begin position="179"/>
        <end position="610"/>
    </location>
</feature>
<feature type="transmembrane region" description="Helical" evidence="6">
    <location>
        <begin position="337"/>
        <end position="363"/>
    </location>
</feature>
<accession>A0A9P4S800</accession>
<evidence type="ECO:0000313" key="9">
    <source>
        <dbReference type="Proteomes" id="UP000799429"/>
    </source>
</evidence>
<dbReference type="PANTHER" id="PTHR23502:SF47">
    <property type="entry name" value="MAJOR FACILITATOR SUPERFAMILY (MFS) PROFILE DOMAIN-CONTAINING PROTEIN-RELATED"/>
    <property type="match status" value="1"/>
</dbReference>
<sequence>MASSQEARVIGTESARTTYNSDGLTDSYIPREPARPEASHSSLPPKKETSGRRESPIVPRASLDKLSRSNTSNSSSSRSSHDDDRLALDSEKRREPLTPARTQQSNKSTRSRRSSFPFGFVAGLGEEAFSHEEAVEFQRIRTIRSAERGEKIDENLVEWNGSDDPGNPMNWPTWKKWMITIVLALMTFVITFASSVFSTATMVTAKKFGVSTEVMVLGTSLFVLGFAFGPVIWGPLSELYGRKIPLFVGFFIFVIFQIPVAVATNVQTIMVCRFFGGFFGSAPLGIVGGTLADFWGPVDRGIAASIFAGSVFIGPVAGPIAGGFITMSHLGWRWTEYLTAILGFSFWVFGFALVPESYAPVLLQQRARRIRFATKNWAVHAKADEAELDISSLMHKYLLRPFAMLVFEPILLLITLYMALIYGILYLFFLAYPIAFQESRGWNGGVGALPFLGITVGVIAGCLIIAHTTKTRFARKLQETGRVVPEERLIPMIIGGFLMPAGMFWFAWTSSPHISWVPQVLAGIPIGAGILMIFLQGLNYIIDVYLMHANSAIAGNTFVRSFVAAGFPLFATAMYHTLGVDWATSLLGFLTAALFPVPILFYIFGERIRKLSKYSPTA</sequence>
<dbReference type="SUPFAM" id="SSF103473">
    <property type="entry name" value="MFS general substrate transporter"/>
    <property type="match status" value="1"/>
</dbReference>
<dbReference type="InterPro" id="IPR036259">
    <property type="entry name" value="MFS_trans_sf"/>
</dbReference>
<keyword evidence="3 6" id="KW-1133">Transmembrane helix</keyword>
<dbReference type="Pfam" id="PF07690">
    <property type="entry name" value="MFS_1"/>
    <property type="match status" value="1"/>
</dbReference>
<reference evidence="8" key="1">
    <citation type="journal article" date="2020" name="Stud. Mycol.">
        <title>101 Dothideomycetes genomes: a test case for predicting lifestyles and emergence of pathogens.</title>
        <authorList>
            <person name="Haridas S."/>
            <person name="Albert R."/>
            <person name="Binder M."/>
            <person name="Bloem J."/>
            <person name="Labutti K."/>
            <person name="Salamov A."/>
            <person name="Andreopoulos B."/>
            <person name="Baker S."/>
            <person name="Barry K."/>
            <person name="Bills G."/>
            <person name="Bluhm B."/>
            <person name="Cannon C."/>
            <person name="Castanera R."/>
            <person name="Culley D."/>
            <person name="Daum C."/>
            <person name="Ezra D."/>
            <person name="Gonzalez J."/>
            <person name="Henrissat B."/>
            <person name="Kuo A."/>
            <person name="Liang C."/>
            <person name="Lipzen A."/>
            <person name="Lutzoni F."/>
            <person name="Magnuson J."/>
            <person name="Mondo S."/>
            <person name="Nolan M."/>
            <person name="Ohm R."/>
            <person name="Pangilinan J."/>
            <person name="Park H.-J."/>
            <person name="Ramirez L."/>
            <person name="Alfaro M."/>
            <person name="Sun H."/>
            <person name="Tritt A."/>
            <person name="Yoshinaga Y."/>
            <person name="Zwiers L.-H."/>
            <person name="Turgeon B."/>
            <person name="Goodwin S."/>
            <person name="Spatafora J."/>
            <person name="Crous P."/>
            <person name="Grigoriev I."/>
        </authorList>
    </citation>
    <scope>NUCLEOTIDE SEQUENCE</scope>
    <source>
        <strain evidence="8">CBS 101060</strain>
    </source>
</reference>
<dbReference type="CDD" id="cd17323">
    <property type="entry name" value="MFS_Tpo1_MDR_like"/>
    <property type="match status" value="1"/>
</dbReference>
<feature type="transmembrane region" description="Helical" evidence="6">
    <location>
        <begin position="302"/>
        <end position="325"/>
    </location>
</feature>
<dbReference type="GO" id="GO:0005886">
    <property type="term" value="C:plasma membrane"/>
    <property type="evidence" value="ECO:0007669"/>
    <property type="project" value="TreeGrafter"/>
</dbReference>
<feature type="transmembrane region" description="Helical" evidence="6">
    <location>
        <begin position="449"/>
        <end position="468"/>
    </location>
</feature>
<evidence type="ECO:0000259" key="7">
    <source>
        <dbReference type="PROSITE" id="PS50850"/>
    </source>
</evidence>
<dbReference type="OrthoDB" id="446368at2759"/>
<dbReference type="GO" id="GO:0022857">
    <property type="term" value="F:transmembrane transporter activity"/>
    <property type="evidence" value="ECO:0007669"/>
    <property type="project" value="InterPro"/>
</dbReference>